<protein>
    <submittedName>
        <fullName evidence="7">Site-specific integrase</fullName>
    </submittedName>
</protein>
<dbReference type="Gene3D" id="1.10.150.130">
    <property type="match status" value="1"/>
</dbReference>
<dbReference type="GO" id="GO:0015074">
    <property type="term" value="P:DNA integration"/>
    <property type="evidence" value="ECO:0007669"/>
    <property type="project" value="UniProtKB-KW"/>
</dbReference>
<feature type="domain" description="Tyr recombinase" evidence="5">
    <location>
        <begin position="116"/>
        <end position="331"/>
    </location>
</feature>
<feature type="domain" description="Core-binding (CB)" evidence="6">
    <location>
        <begin position="6"/>
        <end position="92"/>
    </location>
</feature>
<dbReference type="Proteomes" id="UP001139494">
    <property type="component" value="Unassembled WGS sequence"/>
</dbReference>
<dbReference type="GO" id="GO:0006310">
    <property type="term" value="P:DNA recombination"/>
    <property type="evidence" value="ECO:0007669"/>
    <property type="project" value="UniProtKB-KW"/>
</dbReference>
<dbReference type="CDD" id="cd00397">
    <property type="entry name" value="DNA_BRE_C"/>
    <property type="match status" value="1"/>
</dbReference>
<dbReference type="PROSITE" id="PS51900">
    <property type="entry name" value="CB"/>
    <property type="match status" value="1"/>
</dbReference>
<evidence type="ECO:0000259" key="6">
    <source>
        <dbReference type="PROSITE" id="PS51900"/>
    </source>
</evidence>
<evidence type="ECO:0000313" key="7">
    <source>
        <dbReference type="EMBL" id="MCQ4334241.1"/>
    </source>
</evidence>
<dbReference type="InterPro" id="IPR044068">
    <property type="entry name" value="CB"/>
</dbReference>
<dbReference type="InterPro" id="IPR050090">
    <property type="entry name" value="Tyrosine_recombinase_XerCD"/>
</dbReference>
<keyword evidence="8" id="KW-1185">Reference proteome</keyword>
<name>A0A9R1D6F4_9EURY</name>
<dbReference type="Gene3D" id="1.10.443.10">
    <property type="entry name" value="Intergrase catalytic core"/>
    <property type="match status" value="1"/>
</dbReference>
<dbReference type="Pfam" id="PF02899">
    <property type="entry name" value="Phage_int_SAM_1"/>
    <property type="match status" value="1"/>
</dbReference>
<keyword evidence="2 4" id="KW-0238">DNA-binding</keyword>
<dbReference type="GO" id="GO:0003677">
    <property type="term" value="F:DNA binding"/>
    <property type="evidence" value="ECO:0007669"/>
    <property type="project" value="UniProtKB-UniRule"/>
</dbReference>
<dbReference type="SUPFAM" id="SSF56349">
    <property type="entry name" value="DNA breaking-rejoining enzymes"/>
    <property type="match status" value="1"/>
</dbReference>
<dbReference type="PROSITE" id="PS51898">
    <property type="entry name" value="TYR_RECOMBINASE"/>
    <property type="match status" value="1"/>
</dbReference>
<dbReference type="RefSeq" id="WP_256030275.1">
    <property type="nucleotide sequence ID" value="NZ_JAHLKM010000019.1"/>
</dbReference>
<evidence type="ECO:0000256" key="3">
    <source>
        <dbReference type="ARBA" id="ARBA00023172"/>
    </source>
</evidence>
<dbReference type="InterPro" id="IPR010998">
    <property type="entry name" value="Integrase_recombinase_N"/>
</dbReference>
<keyword evidence="3" id="KW-0233">DNA recombination</keyword>
<dbReference type="Pfam" id="PF00589">
    <property type="entry name" value="Phage_integrase"/>
    <property type="match status" value="1"/>
</dbReference>
<organism evidence="7 8">
    <name type="scientific">Natronomonas aquatica</name>
    <dbReference type="NCBI Taxonomy" id="2841590"/>
    <lineage>
        <taxon>Archaea</taxon>
        <taxon>Methanobacteriati</taxon>
        <taxon>Methanobacteriota</taxon>
        <taxon>Stenosarchaea group</taxon>
        <taxon>Halobacteria</taxon>
        <taxon>Halobacteriales</taxon>
        <taxon>Natronomonadaceae</taxon>
        <taxon>Natronomonas</taxon>
    </lineage>
</organism>
<evidence type="ECO:0000259" key="5">
    <source>
        <dbReference type="PROSITE" id="PS51898"/>
    </source>
</evidence>
<accession>A0A9R1D6F4</accession>
<dbReference type="EMBL" id="JAHLKM010000019">
    <property type="protein sequence ID" value="MCQ4334241.1"/>
    <property type="molecule type" value="Genomic_DNA"/>
</dbReference>
<evidence type="ECO:0000256" key="4">
    <source>
        <dbReference type="PROSITE-ProRule" id="PRU01248"/>
    </source>
</evidence>
<dbReference type="InterPro" id="IPR011010">
    <property type="entry name" value="DNA_brk_join_enz"/>
</dbReference>
<reference evidence="7" key="1">
    <citation type="journal article" date="2023" name="Front. Microbiol.">
        <title>Genomic-based phylogenetic and metabolic analyses of the genus Natronomonas, and description of Natronomonas aquatica sp. nov.</title>
        <authorList>
            <person name="Garcia-Roldan A."/>
            <person name="Duran-Viseras A."/>
            <person name="de la Haba R.R."/>
            <person name="Corral P."/>
            <person name="Sanchez-Porro C."/>
            <person name="Ventosa A."/>
        </authorList>
    </citation>
    <scope>NUCLEOTIDE SEQUENCE</scope>
    <source>
        <strain evidence="7">F2-12</strain>
    </source>
</reference>
<evidence type="ECO:0000256" key="1">
    <source>
        <dbReference type="ARBA" id="ARBA00022908"/>
    </source>
</evidence>
<dbReference type="PANTHER" id="PTHR30349">
    <property type="entry name" value="PHAGE INTEGRASE-RELATED"/>
    <property type="match status" value="1"/>
</dbReference>
<sequence>MSLEPIEPERALELYIADRENNVSQATIYSHRSRLGHFIRWCNDEAEITNLNDLSGRQLHEFRIWRRMEGDLSPATEKTQMDTLRVFVKWLESIDAVEQDLHTKVLSPTLSGDDNIRDEMLDSDRAEQILTYLEKYEYASRPHVVLTLMWHTMMRVGEIHALDCDDYDSVNQSLQVVHRPESGTTLKNQKKGERFVALSDEVCEILDDWMENNRPAVADSNGRNALISTPEGRAHTTTLRGDCYRYTRPCVVTRECPHGRNLDECEANSYDSASECPSTVNPHALRRGGITHALQEGWPMKAVGDRANVSEKVLSMHYDSRTEEEKMEQRREYLDDL</sequence>
<comment type="caution">
    <text evidence="7">The sequence shown here is derived from an EMBL/GenBank/DDBJ whole genome shotgun (WGS) entry which is preliminary data.</text>
</comment>
<dbReference type="InterPro" id="IPR004107">
    <property type="entry name" value="Integrase_SAM-like_N"/>
</dbReference>
<dbReference type="InterPro" id="IPR013762">
    <property type="entry name" value="Integrase-like_cat_sf"/>
</dbReference>
<dbReference type="PANTHER" id="PTHR30349:SF41">
    <property type="entry name" value="INTEGRASE_RECOMBINASE PROTEIN MJ0367-RELATED"/>
    <property type="match status" value="1"/>
</dbReference>
<gene>
    <name evidence="7" type="ORF">KM295_12280</name>
</gene>
<evidence type="ECO:0000256" key="2">
    <source>
        <dbReference type="ARBA" id="ARBA00023125"/>
    </source>
</evidence>
<dbReference type="AlphaFoldDB" id="A0A9R1D6F4"/>
<dbReference type="InterPro" id="IPR002104">
    <property type="entry name" value="Integrase_catalytic"/>
</dbReference>
<keyword evidence="1" id="KW-0229">DNA integration</keyword>
<proteinExistence type="predicted"/>
<evidence type="ECO:0000313" key="8">
    <source>
        <dbReference type="Proteomes" id="UP001139494"/>
    </source>
</evidence>